<keyword evidence="3" id="KW-1185">Reference proteome</keyword>
<dbReference type="RefSeq" id="WP_191688610.1">
    <property type="nucleotide sequence ID" value="NZ_JACSQY010000002.1"/>
</dbReference>
<dbReference type="SUPFAM" id="SSF55729">
    <property type="entry name" value="Acyl-CoA N-acyltransferases (Nat)"/>
    <property type="match status" value="1"/>
</dbReference>
<accession>A0ABR8PGZ3</accession>
<dbReference type="PANTHER" id="PTHR43441">
    <property type="entry name" value="RIBOSOMAL-PROTEIN-SERINE ACETYLTRANSFERASE"/>
    <property type="match status" value="1"/>
</dbReference>
<dbReference type="InterPro" id="IPR016181">
    <property type="entry name" value="Acyl_CoA_acyltransferase"/>
</dbReference>
<evidence type="ECO:0000313" key="2">
    <source>
        <dbReference type="EMBL" id="MBD7907438.1"/>
    </source>
</evidence>
<dbReference type="InterPro" id="IPR051908">
    <property type="entry name" value="Ribosomal_N-acetyltransferase"/>
</dbReference>
<gene>
    <name evidence="2" type="ORF">H9659_03700</name>
</gene>
<organism evidence="2 3">
    <name type="scientific">Sporosarcina gallistercoris</name>
    <dbReference type="NCBI Taxonomy" id="2762245"/>
    <lineage>
        <taxon>Bacteria</taxon>
        <taxon>Bacillati</taxon>
        <taxon>Bacillota</taxon>
        <taxon>Bacilli</taxon>
        <taxon>Bacillales</taxon>
        <taxon>Caryophanaceae</taxon>
        <taxon>Sporosarcina</taxon>
    </lineage>
</organism>
<feature type="domain" description="N-acetyltransferase" evidence="1">
    <location>
        <begin position="22"/>
        <end position="177"/>
    </location>
</feature>
<protein>
    <submittedName>
        <fullName evidence="2">GNAT family N-acetyltransferase</fullName>
    </submittedName>
</protein>
<dbReference type="Pfam" id="PF13302">
    <property type="entry name" value="Acetyltransf_3"/>
    <property type="match status" value="1"/>
</dbReference>
<dbReference type="EMBL" id="JACSQY010000002">
    <property type="protein sequence ID" value="MBD7907438.1"/>
    <property type="molecule type" value="Genomic_DNA"/>
</dbReference>
<dbReference type="Gene3D" id="3.40.630.30">
    <property type="match status" value="1"/>
</dbReference>
<reference evidence="2 3" key="1">
    <citation type="submission" date="2020-08" db="EMBL/GenBank/DDBJ databases">
        <title>A Genomic Blueprint of the Chicken Gut Microbiome.</title>
        <authorList>
            <person name="Gilroy R."/>
            <person name="Ravi A."/>
            <person name="Getino M."/>
            <person name="Pursley I."/>
            <person name="Horton D.L."/>
            <person name="Alikhan N.-F."/>
            <person name="Baker D."/>
            <person name="Gharbi K."/>
            <person name="Hall N."/>
            <person name="Watson M."/>
            <person name="Adriaenssens E.M."/>
            <person name="Foster-Nyarko E."/>
            <person name="Jarju S."/>
            <person name="Secka A."/>
            <person name="Antonio M."/>
            <person name="Oren A."/>
            <person name="Chaudhuri R."/>
            <person name="La Ragione R.M."/>
            <person name="Hildebrand F."/>
            <person name="Pallen M.J."/>
        </authorList>
    </citation>
    <scope>NUCLEOTIDE SEQUENCE [LARGE SCALE GENOMIC DNA]</scope>
    <source>
        <strain evidence="2 3">Sa3CUA8</strain>
    </source>
</reference>
<dbReference type="PANTHER" id="PTHR43441:SF12">
    <property type="entry name" value="RIBOSOMAL N-ACETYLTRANSFERASE YDAF-RELATED"/>
    <property type="match status" value="1"/>
</dbReference>
<name>A0ABR8PGZ3_9BACL</name>
<dbReference type="PROSITE" id="PS51186">
    <property type="entry name" value="GNAT"/>
    <property type="match status" value="1"/>
</dbReference>
<dbReference type="Proteomes" id="UP000659496">
    <property type="component" value="Unassembled WGS sequence"/>
</dbReference>
<sequence length="179" mass="20767">MFTLPVSETVSLKLFEQEDAASIFFLVNESRNHLREWLPWVDGALSPESYRPVIEMWLKQFAEHNGFQAGILYNGELAGMIGFHKIDWMNKSTSLGYWIGDRFQGHGIMTESVRAMIGYAFSTYKLNRIEIRCGVENVKSRAIPERLGFHLEGIQRDGEFLYDHFHDLAVYSILAREWN</sequence>
<dbReference type="InterPro" id="IPR000182">
    <property type="entry name" value="GNAT_dom"/>
</dbReference>
<evidence type="ECO:0000313" key="3">
    <source>
        <dbReference type="Proteomes" id="UP000659496"/>
    </source>
</evidence>
<comment type="caution">
    <text evidence="2">The sequence shown here is derived from an EMBL/GenBank/DDBJ whole genome shotgun (WGS) entry which is preliminary data.</text>
</comment>
<proteinExistence type="predicted"/>
<evidence type="ECO:0000259" key="1">
    <source>
        <dbReference type="PROSITE" id="PS51186"/>
    </source>
</evidence>